<reference evidence="3 4" key="1">
    <citation type="submission" date="2020-02" db="EMBL/GenBank/DDBJ databases">
        <authorList>
            <person name="Ferguson B K."/>
        </authorList>
    </citation>
    <scope>NUCLEOTIDE SEQUENCE [LARGE SCALE GENOMIC DNA]</scope>
</reference>
<evidence type="ECO:0000256" key="1">
    <source>
        <dbReference type="SAM" id="MobiDB-lite"/>
    </source>
</evidence>
<name>A0A6H5I851_9HYME</name>
<proteinExistence type="predicted"/>
<dbReference type="AlphaFoldDB" id="A0A6H5I851"/>
<feature type="compositionally biased region" description="Basic and acidic residues" evidence="1">
    <location>
        <begin position="230"/>
        <end position="247"/>
    </location>
</feature>
<evidence type="ECO:0000259" key="2">
    <source>
        <dbReference type="Pfam" id="PF12248"/>
    </source>
</evidence>
<dbReference type="EMBL" id="CADCXV010000734">
    <property type="protein sequence ID" value="CAB0034133.1"/>
    <property type="molecule type" value="Genomic_DNA"/>
</dbReference>
<feature type="compositionally biased region" description="Low complexity" evidence="1">
    <location>
        <begin position="201"/>
        <end position="229"/>
    </location>
</feature>
<organism evidence="3 4">
    <name type="scientific">Trichogramma brassicae</name>
    <dbReference type="NCBI Taxonomy" id="86971"/>
    <lineage>
        <taxon>Eukaryota</taxon>
        <taxon>Metazoa</taxon>
        <taxon>Ecdysozoa</taxon>
        <taxon>Arthropoda</taxon>
        <taxon>Hexapoda</taxon>
        <taxon>Insecta</taxon>
        <taxon>Pterygota</taxon>
        <taxon>Neoptera</taxon>
        <taxon>Endopterygota</taxon>
        <taxon>Hymenoptera</taxon>
        <taxon>Apocrita</taxon>
        <taxon>Proctotrupomorpha</taxon>
        <taxon>Chalcidoidea</taxon>
        <taxon>Trichogrammatidae</taxon>
        <taxon>Trichogramma</taxon>
    </lineage>
</organism>
<sequence length="247" mass="27573">MNYIRGRCPCQEEPSASVRTVNLLSGREFRNFWVKVSSDRHKTSVQVGLGESDSPFHEWRDPRPLSPMFLSFRSAAPATWRYGFQNEHYDNGVSIDRRQSVVTSTGFGQYFPLSEYVSHSEDGITLYFTARTSRELQLQPELRLAHVPFSGQELPFTNYETLVQSAPTSSSVFLPSPAKIDSVATVFSQPQIQAAQLSNRNISPSSNYGSSSIASTSSSSSSSSNTNSGDRLHQRHETDRGEAYDQK</sequence>
<dbReference type="Proteomes" id="UP000479190">
    <property type="component" value="Unassembled WGS sequence"/>
</dbReference>
<protein>
    <recommendedName>
        <fullName evidence="2">Farnesoic acid O-methyl transferase domain-containing protein</fullName>
    </recommendedName>
</protein>
<dbReference type="OrthoDB" id="1925699at2759"/>
<gene>
    <name evidence="3" type="ORF">TBRA_LOCUS6031</name>
</gene>
<dbReference type="InterPro" id="IPR022041">
    <property type="entry name" value="Methyltransf_FA"/>
</dbReference>
<evidence type="ECO:0000313" key="3">
    <source>
        <dbReference type="EMBL" id="CAB0034133.1"/>
    </source>
</evidence>
<keyword evidence="4" id="KW-1185">Reference proteome</keyword>
<feature type="domain" description="Farnesoic acid O-methyl transferase" evidence="2">
    <location>
        <begin position="11"/>
        <end position="85"/>
    </location>
</feature>
<evidence type="ECO:0000313" key="4">
    <source>
        <dbReference type="Proteomes" id="UP000479190"/>
    </source>
</evidence>
<feature type="region of interest" description="Disordered" evidence="1">
    <location>
        <begin position="198"/>
        <end position="247"/>
    </location>
</feature>
<dbReference type="Pfam" id="PF12248">
    <property type="entry name" value="Methyltransf_FA"/>
    <property type="match status" value="1"/>
</dbReference>
<accession>A0A6H5I851</accession>